<keyword evidence="10 21" id="KW-1133">Transmembrane helix</keyword>
<accession>A0A1F8FA18</accession>
<comment type="similarity">
    <text evidence="16">Belongs to the SEDS family. FtsW subfamily.</text>
</comment>
<feature type="transmembrane region" description="Helical" evidence="21">
    <location>
        <begin position="73"/>
        <end position="95"/>
    </location>
</feature>
<dbReference type="EMBL" id="MGJP01000036">
    <property type="protein sequence ID" value="OGN09410.1"/>
    <property type="molecule type" value="Genomic_DNA"/>
</dbReference>
<evidence type="ECO:0000256" key="3">
    <source>
        <dbReference type="ARBA" id="ARBA00022475"/>
    </source>
</evidence>
<dbReference type="NCBIfam" id="TIGR02614">
    <property type="entry name" value="ftsW"/>
    <property type="match status" value="1"/>
</dbReference>
<evidence type="ECO:0000256" key="1">
    <source>
        <dbReference type="ARBA" id="ARBA00004651"/>
    </source>
</evidence>
<keyword evidence="8" id="KW-0133">Cell shape</keyword>
<evidence type="ECO:0000256" key="9">
    <source>
        <dbReference type="ARBA" id="ARBA00022984"/>
    </source>
</evidence>
<feature type="transmembrane region" description="Helical" evidence="21">
    <location>
        <begin position="339"/>
        <end position="358"/>
    </location>
</feature>
<evidence type="ECO:0000256" key="10">
    <source>
        <dbReference type="ARBA" id="ARBA00022989"/>
    </source>
</evidence>
<keyword evidence="7 21" id="KW-0812">Transmembrane</keyword>
<keyword evidence="13" id="KW-0961">Cell wall biogenesis/degradation</keyword>
<evidence type="ECO:0000256" key="7">
    <source>
        <dbReference type="ARBA" id="ARBA00022692"/>
    </source>
</evidence>
<evidence type="ECO:0000256" key="18">
    <source>
        <dbReference type="ARBA" id="ARBA00041418"/>
    </source>
</evidence>
<dbReference type="InterPro" id="IPR001182">
    <property type="entry name" value="FtsW/RodA"/>
</dbReference>
<comment type="caution">
    <text evidence="22">The sequence shown here is derived from an EMBL/GenBank/DDBJ whole genome shotgun (WGS) entry which is preliminary data.</text>
</comment>
<feature type="transmembrane region" description="Helical" evidence="21">
    <location>
        <begin position="161"/>
        <end position="178"/>
    </location>
</feature>
<keyword evidence="4 22" id="KW-0132">Cell division</keyword>
<dbReference type="EC" id="2.4.99.28" evidence="19"/>
<dbReference type="InterPro" id="IPR013437">
    <property type="entry name" value="FtsW"/>
</dbReference>
<keyword evidence="3" id="KW-1003">Cell membrane</keyword>
<feature type="transmembrane region" description="Helical" evidence="21">
    <location>
        <begin position="45"/>
        <end position="61"/>
    </location>
</feature>
<evidence type="ECO:0000256" key="14">
    <source>
        <dbReference type="ARBA" id="ARBA00032370"/>
    </source>
</evidence>
<evidence type="ECO:0000256" key="4">
    <source>
        <dbReference type="ARBA" id="ARBA00022618"/>
    </source>
</evidence>
<evidence type="ECO:0000256" key="2">
    <source>
        <dbReference type="ARBA" id="ARBA00004752"/>
    </source>
</evidence>
<comment type="catalytic activity">
    <reaction evidence="20">
        <text>[GlcNAc-(1-&gt;4)-Mur2Ac(oyl-L-Ala-gamma-D-Glu-L-Lys-D-Ala-D-Ala)](n)-di-trans,octa-cis-undecaprenyl diphosphate + beta-D-GlcNAc-(1-&gt;4)-Mur2Ac(oyl-L-Ala-gamma-D-Glu-L-Lys-D-Ala-D-Ala)-di-trans,octa-cis-undecaprenyl diphosphate = [GlcNAc-(1-&gt;4)-Mur2Ac(oyl-L-Ala-gamma-D-Glu-L-Lys-D-Ala-D-Ala)](n+1)-di-trans,octa-cis-undecaprenyl diphosphate + di-trans,octa-cis-undecaprenyl diphosphate + H(+)</text>
        <dbReference type="Rhea" id="RHEA:23708"/>
        <dbReference type="Rhea" id="RHEA-COMP:9602"/>
        <dbReference type="Rhea" id="RHEA-COMP:9603"/>
        <dbReference type="ChEBI" id="CHEBI:15378"/>
        <dbReference type="ChEBI" id="CHEBI:58405"/>
        <dbReference type="ChEBI" id="CHEBI:60033"/>
        <dbReference type="ChEBI" id="CHEBI:78435"/>
        <dbReference type="EC" id="2.4.99.28"/>
    </reaction>
</comment>
<dbReference type="Proteomes" id="UP000177167">
    <property type="component" value="Unassembled WGS sequence"/>
</dbReference>
<dbReference type="Pfam" id="PF01098">
    <property type="entry name" value="FTSW_RODA_SPOVE"/>
    <property type="match status" value="1"/>
</dbReference>
<dbReference type="GO" id="GO:0008955">
    <property type="term" value="F:peptidoglycan glycosyltransferase activity"/>
    <property type="evidence" value="ECO:0007669"/>
    <property type="project" value="UniProtKB-EC"/>
</dbReference>
<evidence type="ECO:0000256" key="11">
    <source>
        <dbReference type="ARBA" id="ARBA00023136"/>
    </source>
</evidence>
<comment type="pathway">
    <text evidence="2">Cell wall biogenesis; peptidoglycan biosynthesis.</text>
</comment>
<evidence type="ECO:0000313" key="22">
    <source>
        <dbReference type="EMBL" id="OGN09410.1"/>
    </source>
</evidence>
<dbReference type="PANTHER" id="PTHR30474">
    <property type="entry name" value="CELL CYCLE PROTEIN"/>
    <property type="match status" value="1"/>
</dbReference>
<dbReference type="AlphaFoldDB" id="A0A1F8FA18"/>
<evidence type="ECO:0000256" key="16">
    <source>
        <dbReference type="ARBA" id="ARBA00038053"/>
    </source>
</evidence>
<dbReference type="GO" id="GO:0008360">
    <property type="term" value="P:regulation of cell shape"/>
    <property type="evidence" value="ECO:0007669"/>
    <property type="project" value="UniProtKB-KW"/>
</dbReference>
<dbReference type="PANTHER" id="PTHR30474:SF2">
    <property type="entry name" value="PEPTIDOGLYCAN GLYCOSYLTRANSFERASE FTSW-RELATED"/>
    <property type="match status" value="1"/>
</dbReference>
<keyword evidence="11 21" id="KW-0472">Membrane</keyword>
<dbReference type="GO" id="GO:0005886">
    <property type="term" value="C:plasma membrane"/>
    <property type="evidence" value="ECO:0007669"/>
    <property type="project" value="UniProtKB-SubCell"/>
</dbReference>
<evidence type="ECO:0000256" key="21">
    <source>
        <dbReference type="SAM" id="Phobius"/>
    </source>
</evidence>
<keyword evidence="6" id="KW-0808">Transferase</keyword>
<protein>
    <recommendedName>
        <fullName evidence="17">Probable peptidoglycan glycosyltransferase FtsW</fullName>
        <ecNumber evidence="19">2.4.99.28</ecNumber>
    </recommendedName>
    <alternativeName>
        <fullName evidence="18">Cell division protein FtsW</fullName>
    </alternativeName>
    <alternativeName>
        <fullName evidence="15">Cell wall polymerase</fullName>
    </alternativeName>
    <alternativeName>
        <fullName evidence="14">Peptidoglycan polymerase</fullName>
    </alternativeName>
</protein>
<sequence>MLVVEKRLLFITLILLVFGLIVLSSAGIIDGDKKFGDSYYYLKKQLLYGVLPGLLLFFLFSKIDYRFWKKISFVILFGSLLLMIFVFVPDVGIGLKGANRWVSLWGVSFQPSEILKLAMVVYLAAWFGSRDERIKNWSYSAAPFFVVISFIGLLLAMQPDVGTLAVIVLIALGIYFAAGSSMKHLLVVVIIFVIAVAGLIFIEPYRLNRIKTFLDPSVDPRGISYQLNQSLIAIGSGGLSGNGYNESTQKWGFLPEVVNDSIFAVVVEELGFAGAMVLIGLFVFLAYTLVSIAKNTSDKFGRLLVIGMSTWIVGQAFINIAAVSGLIPLTGIPLPFVSHGGTAIIALMAGLGIVSNVARKI</sequence>
<organism evidence="22 23">
    <name type="scientific">Candidatus Yanofskybacteria bacterium RIFCSPHIGHO2_02_FULL_41_11</name>
    <dbReference type="NCBI Taxonomy" id="1802675"/>
    <lineage>
        <taxon>Bacteria</taxon>
        <taxon>Candidatus Yanofskyibacteriota</taxon>
    </lineage>
</organism>
<name>A0A1F8FA18_9BACT</name>
<comment type="subcellular location">
    <subcellularLocation>
        <location evidence="1">Cell membrane</location>
        <topology evidence="1">Multi-pass membrane protein</topology>
    </subcellularLocation>
</comment>
<dbReference type="GO" id="GO:0015648">
    <property type="term" value="F:lipid-linked peptidoglycan transporter activity"/>
    <property type="evidence" value="ECO:0007669"/>
    <property type="project" value="TreeGrafter"/>
</dbReference>
<reference evidence="22 23" key="1">
    <citation type="journal article" date="2016" name="Nat. Commun.">
        <title>Thousands of microbial genomes shed light on interconnected biogeochemical processes in an aquifer system.</title>
        <authorList>
            <person name="Anantharaman K."/>
            <person name="Brown C.T."/>
            <person name="Hug L.A."/>
            <person name="Sharon I."/>
            <person name="Castelle C.J."/>
            <person name="Probst A.J."/>
            <person name="Thomas B.C."/>
            <person name="Singh A."/>
            <person name="Wilkins M.J."/>
            <person name="Karaoz U."/>
            <person name="Brodie E.L."/>
            <person name="Williams K.H."/>
            <person name="Hubbard S.S."/>
            <person name="Banfield J.F."/>
        </authorList>
    </citation>
    <scope>NUCLEOTIDE SEQUENCE [LARGE SCALE GENOMIC DNA]</scope>
</reference>
<evidence type="ECO:0000256" key="5">
    <source>
        <dbReference type="ARBA" id="ARBA00022676"/>
    </source>
</evidence>
<evidence type="ECO:0000256" key="13">
    <source>
        <dbReference type="ARBA" id="ARBA00023316"/>
    </source>
</evidence>
<evidence type="ECO:0000256" key="12">
    <source>
        <dbReference type="ARBA" id="ARBA00023306"/>
    </source>
</evidence>
<keyword evidence="12" id="KW-0131">Cell cycle</keyword>
<evidence type="ECO:0000256" key="6">
    <source>
        <dbReference type="ARBA" id="ARBA00022679"/>
    </source>
</evidence>
<dbReference type="GO" id="GO:0009252">
    <property type="term" value="P:peptidoglycan biosynthetic process"/>
    <property type="evidence" value="ECO:0007669"/>
    <property type="project" value="UniProtKB-KW"/>
</dbReference>
<feature type="transmembrane region" description="Helical" evidence="21">
    <location>
        <begin position="101"/>
        <end position="125"/>
    </location>
</feature>
<dbReference type="GO" id="GO:0051301">
    <property type="term" value="P:cell division"/>
    <property type="evidence" value="ECO:0007669"/>
    <property type="project" value="UniProtKB-KW"/>
</dbReference>
<feature type="transmembrane region" description="Helical" evidence="21">
    <location>
        <begin position="302"/>
        <end position="327"/>
    </location>
</feature>
<evidence type="ECO:0000256" key="19">
    <source>
        <dbReference type="ARBA" id="ARBA00044770"/>
    </source>
</evidence>
<evidence type="ECO:0000256" key="17">
    <source>
        <dbReference type="ARBA" id="ARBA00041185"/>
    </source>
</evidence>
<evidence type="ECO:0000256" key="8">
    <source>
        <dbReference type="ARBA" id="ARBA00022960"/>
    </source>
</evidence>
<evidence type="ECO:0000256" key="20">
    <source>
        <dbReference type="ARBA" id="ARBA00049902"/>
    </source>
</evidence>
<feature type="transmembrane region" description="Helical" evidence="21">
    <location>
        <begin position="137"/>
        <end position="155"/>
    </location>
</feature>
<evidence type="ECO:0000313" key="23">
    <source>
        <dbReference type="Proteomes" id="UP000177167"/>
    </source>
</evidence>
<keyword evidence="5" id="KW-0328">Glycosyltransferase</keyword>
<dbReference type="GO" id="GO:0032153">
    <property type="term" value="C:cell division site"/>
    <property type="evidence" value="ECO:0007669"/>
    <property type="project" value="TreeGrafter"/>
</dbReference>
<feature type="transmembrane region" description="Helical" evidence="21">
    <location>
        <begin position="185"/>
        <end position="202"/>
    </location>
</feature>
<evidence type="ECO:0000256" key="15">
    <source>
        <dbReference type="ARBA" id="ARBA00033270"/>
    </source>
</evidence>
<gene>
    <name evidence="22" type="ORF">A3J46_01235</name>
</gene>
<dbReference type="GO" id="GO:0071555">
    <property type="term" value="P:cell wall organization"/>
    <property type="evidence" value="ECO:0007669"/>
    <property type="project" value="UniProtKB-KW"/>
</dbReference>
<keyword evidence="9" id="KW-0573">Peptidoglycan synthesis</keyword>
<proteinExistence type="inferred from homology"/>
<feature type="transmembrane region" description="Helical" evidence="21">
    <location>
        <begin position="270"/>
        <end position="290"/>
    </location>
</feature>